<evidence type="ECO:0000313" key="3">
    <source>
        <dbReference type="Proteomes" id="UP000386847"/>
    </source>
</evidence>
<keyword evidence="3" id="KW-1185">Reference proteome</keyword>
<evidence type="ECO:0000313" key="2">
    <source>
        <dbReference type="EMBL" id="QGF23682.1"/>
    </source>
</evidence>
<reference evidence="2 3" key="1">
    <citation type="submission" date="2019-10" db="EMBL/GenBank/DDBJ databases">
        <title>Genomic analysis of Raineyella sp. CBA3103.</title>
        <authorList>
            <person name="Roh S.W."/>
        </authorList>
    </citation>
    <scope>NUCLEOTIDE SEQUENCE [LARGE SCALE GENOMIC DNA]</scope>
    <source>
        <strain evidence="2 3">CBA3103</strain>
    </source>
</reference>
<evidence type="ECO:0000256" key="1">
    <source>
        <dbReference type="SAM" id="MobiDB-lite"/>
    </source>
</evidence>
<protein>
    <submittedName>
        <fullName evidence="2">Uncharacterized protein</fullName>
    </submittedName>
</protein>
<gene>
    <name evidence="2" type="ORF">Rai3103_08355</name>
</gene>
<dbReference type="Proteomes" id="UP000386847">
    <property type="component" value="Chromosome"/>
</dbReference>
<dbReference type="EMBL" id="CP045725">
    <property type="protein sequence ID" value="QGF23682.1"/>
    <property type="molecule type" value="Genomic_DNA"/>
</dbReference>
<feature type="compositionally biased region" description="Low complexity" evidence="1">
    <location>
        <begin position="90"/>
        <end position="109"/>
    </location>
</feature>
<feature type="region of interest" description="Disordered" evidence="1">
    <location>
        <begin position="89"/>
        <end position="109"/>
    </location>
</feature>
<dbReference type="AlphaFoldDB" id="A0A5Q2F9V6"/>
<organism evidence="2 3">
    <name type="scientific">Raineyella fluvialis</name>
    <dbReference type="NCBI Taxonomy" id="2662261"/>
    <lineage>
        <taxon>Bacteria</taxon>
        <taxon>Bacillati</taxon>
        <taxon>Actinomycetota</taxon>
        <taxon>Actinomycetes</taxon>
        <taxon>Propionibacteriales</taxon>
        <taxon>Propionibacteriaceae</taxon>
        <taxon>Raineyella</taxon>
    </lineage>
</organism>
<name>A0A5Q2F9V6_9ACTN</name>
<sequence>MRPLLRERRDLFDARLAADLAAIAESHQREWLIDPTILAPQVNAWRFGSIQAGSPSHLGETSATTDEGVAACTAMLLRVSRQRINGQRVADLSGADGSAHAAGRAAGPP</sequence>
<dbReference type="KEGG" id="rain:Rai3103_08355"/>
<proteinExistence type="predicted"/>
<accession>A0A5Q2F9V6</accession>